<evidence type="ECO:0000313" key="9">
    <source>
        <dbReference type="EMBL" id="TWU13592.1"/>
    </source>
</evidence>
<evidence type="ECO:0000313" key="10">
    <source>
        <dbReference type="Proteomes" id="UP000320735"/>
    </source>
</evidence>
<keyword evidence="2 9" id="KW-0031">Aminopeptidase</keyword>
<dbReference type="PANTHER" id="PTHR32481:SF20">
    <property type="entry name" value="AMINOPEPTIDASE YSDC"/>
    <property type="match status" value="1"/>
</dbReference>
<evidence type="ECO:0000256" key="1">
    <source>
        <dbReference type="ARBA" id="ARBA00006272"/>
    </source>
</evidence>
<reference evidence="9 10" key="1">
    <citation type="submission" date="2019-02" db="EMBL/GenBank/DDBJ databases">
        <title>Deep-cultivation of Planctomycetes and their phenomic and genomic characterization uncovers novel biology.</title>
        <authorList>
            <person name="Wiegand S."/>
            <person name="Jogler M."/>
            <person name="Boedeker C."/>
            <person name="Pinto D."/>
            <person name="Vollmers J."/>
            <person name="Rivas-Marin E."/>
            <person name="Kohn T."/>
            <person name="Peeters S.H."/>
            <person name="Heuer A."/>
            <person name="Rast P."/>
            <person name="Oberbeckmann S."/>
            <person name="Bunk B."/>
            <person name="Jeske O."/>
            <person name="Meyerdierks A."/>
            <person name="Storesund J.E."/>
            <person name="Kallscheuer N."/>
            <person name="Luecker S."/>
            <person name="Lage O.M."/>
            <person name="Pohl T."/>
            <person name="Merkel B.J."/>
            <person name="Hornburger P."/>
            <person name="Mueller R.-W."/>
            <person name="Bruemmer F."/>
            <person name="Labrenz M."/>
            <person name="Spormann A.M."/>
            <person name="Op Den Camp H."/>
            <person name="Overmann J."/>
            <person name="Amann R."/>
            <person name="Jetten M.S.M."/>
            <person name="Mascher T."/>
            <person name="Medema M.H."/>
            <person name="Devos D.P."/>
            <person name="Kaster A.-K."/>
            <person name="Ovreas L."/>
            <person name="Rohde M."/>
            <person name="Galperin M.Y."/>
            <person name="Jogler C."/>
        </authorList>
    </citation>
    <scope>NUCLEOTIDE SEQUENCE [LARGE SCALE GENOMIC DNA]</scope>
    <source>
        <strain evidence="9 10">CA54</strain>
    </source>
</reference>
<comment type="cofactor">
    <cofactor evidence="8">
        <name>a divalent metal cation</name>
        <dbReference type="ChEBI" id="CHEBI:60240"/>
    </cofactor>
    <text evidence="8">Binds 2 divalent metal cations per subunit.</text>
</comment>
<feature type="binding site" evidence="8">
    <location>
        <position position="249"/>
    </location>
    <ligand>
        <name>Zn(2+)</name>
        <dbReference type="ChEBI" id="CHEBI:29105"/>
        <label>2</label>
    </ligand>
</feature>
<dbReference type="SUPFAM" id="SSF53187">
    <property type="entry name" value="Zn-dependent exopeptidases"/>
    <property type="match status" value="1"/>
</dbReference>
<feature type="binding site" evidence="8">
    <location>
        <position position="104"/>
    </location>
    <ligand>
        <name>Zn(2+)</name>
        <dbReference type="ChEBI" id="CHEBI:29105"/>
        <label>1</label>
    </ligand>
</feature>
<protein>
    <submittedName>
        <fullName evidence="9">Putative aminopeptidase YsdC</fullName>
        <ecNumber evidence="9">3.4.11.-</ecNumber>
    </submittedName>
</protein>
<evidence type="ECO:0000256" key="6">
    <source>
        <dbReference type="PIRNR" id="PIRNR001123"/>
    </source>
</evidence>
<dbReference type="PANTHER" id="PTHR32481">
    <property type="entry name" value="AMINOPEPTIDASE"/>
    <property type="match status" value="1"/>
</dbReference>
<dbReference type="Gene3D" id="3.40.630.10">
    <property type="entry name" value="Zn peptidases"/>
    <property type="match status" value="1"/>
</dbReference>
<gene>
    <name evidence="9" type="primary">ysdC</name>
    <name evidence="9" type="ORF">CA54_24270</name>
</gene>
<evidence type="ECO:0000256" key="8">
    <source>
        <dbReference type="PIRSR" id="PIRSR001123-2"/>
    </source>
</evidence>
<keyword evidence="4 8" id="KW-0479">Metal-binding</keyword>
<evidence type="ECO:0000256" key="3">
    <source>
        <dbReference type="ARBA" id="ARBA00022670"/>
    </source>
</evidence>
<evidence type="ECO:0000256" key="5">
    <source>
        <dbReference type="ARBA" id="ARBA00022801"/>
    </source>
</evidence>
<feature type="binding site" evidence="8">
    <location>
        <position position="271"/>
    </location>
    <ligand>
        <name>Zn(2+)</name>
        <dbReference type="ChEBI" id="CHEBI:29105"/>
        <label>1</label>
    </ligand>
</feature>
<evidence type="ECO:0000256" key="4">
    <source>
        <dbReference type="ARBA" id="ARBA00022723"/>
    </source>
</evidence>
<evidence type="ECO:0000256" key="2">
    <source>
        <dbReference type="ARBA" id="ARBA00022438"/>
    </source>
</evidence>
<dbReference type="GO" id="GO:0046872">
    <property type="term" value="F:metal ion binding"/>
    <property type="evidence" value="ECO:0007669"/>
    <property type="project" value="UniProtKB-UniRule"/>
</dbReference>
<organism evidence="9 10">
    <name type="scientific">Symmachiella macrocystis</name>
    <dbReference type="NCBI Taxonomy" id="2527985"/>
    <lineage>
        <taxon>Bacteria</taxon>
        <taxon>Pseudomonadati</taxon>
        <taxon>Planctomycetota</taxon>
        <taxon>Planctomycetia</taxon>
        <taxon>Planctomycetales</taxon>
        <taxon>Planctomycetaceae</taxon>
        <taxon>Symmachiella</taxon>
    </lineage>
</organism>
<feature type="binding site" evidence="8">
    <location>
        <position position="216"/>
    </location>
    <ligand>
        <name>Zn(2+)</name>
        <dbReference type="ChEBI" id="CHEBI:29105"/>
        <label>1</label>
    </ligand>
</feature>
<dbReference type="EC" id="3.4.11.-" evidence="9"/>
<dbReference type="Proteomes" id="UP000320735">
    <property type="component" value="Unassembled WGS sequence"/>
</dbReference>
<dbReference type="InterPro" id="IPR008007">
    <property type="entry name" value="Peptidase_M42"/>
</dbReference>
<dbReference type="AlphaFoldDB" id="A0A5C6BPI1"/>
<accession>A0A5C6BPI1</accession>
<feature type="binding site" evidence="8">
    <location>
        <position position="358"/>
    </location>
    <ligand>
        <name>Zn(2+)</name>
        <dbReference type="ChEBI" id="CHEBI:29105"/>
        <label>2</label>
    </ligand>
</feature>
<dbReference type="InterPro" id="IPR023367">
    <property type="entry name" value="Peptidase_M42_dom2"/>
</dbReference>
<dbReference type="PIRSF" id="PIRSF001123">
    <property type="entry name" value="PepA_GA"/>
    <property type="match status" value="1"/>
</dbReference>
<proteinExistence type="inferred from homology"/>
<keyword evidence="10" id="KW-1185">Reference proteome</keyword>
<name>A0A5C6BPI1_9PLAN</name>
<comment type="caution">
    <text evidence="9">The sequence shown here is derived from an EMBL/GenBank/DDBJ whole genome shotgun (WGS) entry which is preliminary data.</text>
</comment>
<dbReference type="EMBL" id="SJPP01000001">
    <property type="protein sequence ID" value="TWU13592.1"/>
    <property type="molecule type" value="Genomic_DNA"/>
</dbReference>
<dbReference type="SUPFAM" id="SSF101821">
    <property type="entry name" value="Aminopeptidase/glucanase lid domain"/>
    <property type="match status" value="1"/>
</dbReference>
<evidence type="ECO:0000256" key="7">
    <source>
        <dbReference type="PIRSR" id="PIRSR001123-1"/>
    </source>
</evidence>
<dbReference type="InterPro" id="IPR051464">
    <property type="entry name" value="Peptidase_M42_aminopept"/>
</dbReference>
<dbReference type="GO" id="GO:0006508">
    <property type="term" value="P:proteolysis"/>
    <property type="evidence" value="ECO:0007669"/>
    <property type="project" value="UniProtKB-KW"/>
</dbReference>
<sequence length="391" mass="42056">MILARSKTNPPLCGNNWQRFDSFPPSEFQYKNTKGMMDTMDQPALEFLKALLAAPSPSGYEQPVQAVVREFADKFAAEVSTDWHGNVIAAVNPTGSPRIMLAGHCDQIGLMVKHIDDDGYVWVDPIGGWDVQMLIGQNMLIHNAAGAVPGVIARKAIHLLTPDERKQVPEMSDLWIDIGAKDKAQTEELIAVGDPVTFELGFRELQNGLATAPGMDNKVGAWVVMNALKQVAAGNPQAAVFAVSTVQEEIGLRGAKTSAYSIEPQLGIAVDVTHATDCPTVDKQKYGDIKMGSGPVVYRGPNVNPVMHEQLKTMSATSKIPAQIAGISRPAGNDANAMQINQGGMATAIVAIPNRYMHSPVEVISLDDLENAAQLIAEFCLSLTPESDFTP</sequence>
<keyword evidence="5 9" id="KW-0378">Hydrolase</keyword>
<comment type="similarity">
    <text evidence="1 6">Belongs to the peptidase M42 family.</text>
</comment>
<dbReference type="CDD" id="cd05656">
    <property type="entry name" value="M42_Frv"/>
    <property type="match status" value="1"/>
</dbReference>
<keyword evidence="3" id="KW-0645">Protease</keyword>
<feature type="active site" description="Proton acceptor" evidence="7">
    <location>
        <position position="248"/>
    </location>
</feature>
<dbReference type="GO" id="GO:0004177">
    <property type="term" value="F:aminopeptidase activity"/>
    <property type="evidence" value="ECO:0007669"/>
    <property type="project" value="UniProtKB-UniRule"/>
</dbReference>
<feature type="binding site" evidence="8">
    <location>
        <position position="216"/>
    </location>
    <ligand>
        <name>Zn(2+)</name>
        <dbReference type="ChEBI" id="CHEBI:29105"/>
        <label>2</label>
    </ligand>
</feature>
<dbReference type="Pfam" id="PF05343">
    <property type="entry name" value="Peptidase_M42"/>
    <property type="match status" value="1"/>
</dbReference>
<dbReference type="Gene3D" id="2.40.30.40">
    <property type="entry name" value="Peptidase M42, domain 2"/>
    <property type="match status" value="1"/>
</dbReference>